<organism evidence="1 2">
    <name type="scientific">Streptococcus vestibularis</name>
    <dbReference type="NCBI Taxonomy" id="1343"/>
    <lineage>
        <taxon>Bacteria</taxon>
        <taxon>Bacillati</taxon>
        <taxon>Bacillota</taxon>
        <taxon>Bacilli</taxon>
        <taxon>Lactobacillales</taxon>
        <taxon>Streptococcaceae</taxon>
        <taxon>Streptococcus</taxon>
    </lineage>
</organism>
<dbReference type="Proteomes" id="UP000380217">
    <property type="component" value="Unassembled WGS sequence"/>
</dbReference>
<sequence>MTYVLGGGVLATVTIYKDYGGPISKRIDGKVEQIDISHVGSKTSSARINVYFVSSNGQTFDIHLINGDKRIANHIRHNQPMSYPSTLSFDRHGKPLYIAKFWE</sequence>
<reference evidence="1 2" key="1">
    <citation type="submission" date="2019-07" db="EMBL/GenBank/DDBJ databases">
        <authorList>
            <person name="Hibberd C M."/>
            <person name="Gehrig L. J."/>
            <person name="Chang H.-W."/>
            <person name="Venkatesh S."/>
        </authorList>
    </citation>
    <scope>NUCLEOTIDE SEQUENCE [LARGE SCALE GENOMIC DNA]</scope>
    <source>
        <strain evidence="1">Streptococcus_salivarius_SS_Bg39</strain>
    </source>
</reference>
<name>A0A564TTF5_STRVE</name>
<accession>A0A564TTF5</accession>
<evidence type="ECO:0000313" key="2">
    <source>
        <dbReference type="Proteomes" id="UP000380217"/>
    </source>
</evidence>
<proteinExistence type="predicted"/>
<protein>
    <submittedName>
        <fullName evidence="1">Uncharacterized protein</fullName>
    </submittedName>
</protein>
<dbReference type="EMBL" id="CABHNJ010000034">
    <property type="protein sequence ID" value="VUX10472.1"/>
    <property type="molecule type" value="Genomic_DNA"/>
</dbReference>
<dbReference type="AlphaFoldDB" id="A0A564TTF5"/>
<evidence type="ECO:0000313" key="1">
    <source>
        <dbReference type="EMBL" id="VUX10472.1"/>
    </source>
</evidence>
<gene>
    <name evidence="1" type="ORF">SSSS39_00195</name>
</gene>
<dbReference type="RefSeq" id="WP_154864987.1">
    <property type="nucleotide sequence ID" value="NZ_CABHNJ010000034.1"/>
</dbReference>